<accession>A0AA41KH46</accession>
<feature type="transmembrane region" description="Helical" evidence="2">
    <location>
        <begin position="125"/>
        <end position="143"/>
    </location>
</feature>
<evidence type="ECO:0000256" key="1">
    <source>
        <dbReference type="SAM" id="MobiDB-lite"/>
    </source>
</evidence>
<proteinExistence type="predicted"/>
<keyword evidence="2" id="KW-1133">Transmembrane helix</keyword>
<evidence type="ECO:0000256" key="2">
    <source>
        <dbReference type="SAM" id="Phobius"/>
    </source>
</evidence>
<name>A0AA41KH46_9EURY</name>
<feature type="transmembrane region" description="Helical" evidence="2">
    <location>
        <begin position="73"/>
        <end position="89"/>
    </location>
</feature>
<evidence type="ECO:0000313" key="4">
    <source>
        <dbReference type="Proteomes" id="UP001166304"/>
    </source>
</evidence>
<organism evidence="3 4">
    <name type="scientific">Haloarcula salina</name>
    <dbReference type="NCBI Taxonomy" id="1429914"/>
    <lineage>
        <taxon>Archaea</taxon>
        <taxon>Methanobacteriati</taxon>
        <taxon>Methanobacteriota</taxon>
        <taxon>Stenosarchaea group</taxon>
        <taxon>Halobacteria</taxon>
        <taxon>Halobacteriales</taxon>
        <taxon>Haloarculaceae</taxon>
        <taxon>Haloarcula</taxon>
    </lineage>
</organism>
<keyword evidence="4" id="KW-1185">Reference proteome</keyword>
<reference evidence="3" key="1">
    <citation type="submission" date="2021-06" db="EMBL/GenBank/DDBJ databases">
        <title>New haloarchaea isolates fom saline soil.</title>
        <authorList>
            <person name="Duran-Viseras A."/>
            <person name="Sanchez-Porro C.S."/>
            <person name="Ventosa A."/>
        </authorList>
    </citation>
    <scope>NUCLEOTIDE SEQUENCE</scope>
    <source>
        <strain evidence="3">JCM 18369</strain>
    </source>
</reference>
<feature type="region of interest" description="Disordered" evidence="1">
    <location>
        <begin position="1"/>
        <end position="22"/>
    </location>
</feature>
<comment type="caution">
    <text evidence="3">The sequence shown here is derived from an EMBL/GenBank/DDBJ whole genome shotgun (WGS) entry which is preliminary data.</text>
</comment>
<dbReference type="Proteomes" id="UP001166304">
    <property type="component" value="Unassembled WGS sequence"/>
</dbReference>
<keyword evidence="2" id="KW-0812">Transmembrane</keyword>
<protein>
    <submittedName>
        <fullName evidence="3">Uncharacterized protein</fullName>
    </submittedName>
</protein>
<feature type="transmembrane region" description="Helical" evidence="2">
    <location>
        <begin position="49"/>
        <end position="67"/>
    </location>
</feature>
<dbReference type="AlphaFoldDB" id="A0AA41KH46"/>
<dbReference type="EMBL" id="JAHQXE010000001">
    <property type="protein sequence ID" value="MBV0900233.1"/>
    <property type="molecule type" value="Genomic_DNA"/>
</dbReference>
<gene>
    <name evidence="3" type="ORF">KTS37_00405</name>
</gene>
<sequence length="150" mass="15513">MHCGRDFDAPVDAAHGRSPGSSAAADIETAMESGDFSGILVSFEEHDSGPLLVGIALGVVALFTLPFASPDGVTLWYLLAVVGIGYVAADADSVDAALDRGAKALAVTPFLLVFVRILLSGFLTVSVVSLIAPTVYAALVLFAHRAIARR</sequence>
<keyword evidence="2" id="KW-0472">Membrane</keyword>
<evidence type="ECO:0000313" key="3">
    <source>
        <dbReference type="EMBL" id="MBV0900233.1"/>
    </source>
</evidence>